<dbReference type="EMBL" id="JABFTP020000083">
    <property type="protein sequence ID" value="KAL3275546.1"/>
    <property type="molecule type" value="Genomic_DNA"/>
</dbReference>
<organism evidence="2 3">
    <name type="scientific">Cryptolaemus montrouzieri</name>
    <dbReference type="NCBI Taxonomy" id="559131"/>
    <lineage>
        <taxon>Eukaryota</taxon>
        <taxon>Metazoa</taxon>
        <taxon>Ecdysozoa</taxon>
        <taxon>Arthropoda</taxon>
        <taxon>Hexapoda</taxon>
        <taxon>Insecta</taxon>
        <taxon>Pterygota</taxon>
        <taxon>Neoptera</taxon>
        <taxon>Endopterygota</taxon>
        <taxon>Coleoptera</taxon>
        <taxon>Polyphaga</taxon>
        <taxon>Cucujiformia</taxon>
        <taxon>Coccinelloidea</taxon>
        <taxon>Coccinellidae</taxon>
        <taxon>Scymninae</taxon>
        <taxon>Scymnini</taxon>
        <taxon>Cryptolaemus</taxon>
    </lineage>
</organism>
<reference evidence="2 3" key="1">
    <citation type="journal article" date="2021" name="BMC Biol.">
        <title>Horizontally acquired antibacterial genes associated with adaptive radiation of ladybird beetles.</title>
        <authorList>
            <person name="Li H.S."/>
            <person name="Tang X.F."/>
            <person name="Huang Y.H."/>
            <person name="Xu Z.Y."/>
            <person name="Chen M.L."/>
            <person name="Du X.Y."/>
            <person name="Qiu B.Y."/>
            <person name="Chen P.T."/>
            <person name="Zhang W."/>
            <person name="Slipinski A."/>
            <person name="Escalona H.E."/>
            <person name="Waterhouse R.M."/>
            <person name="Zwick A."/>
            <person name="Pang H."/>
        </authorList>
    </citation>
    <scope>NUCLEOTIDE SEQUENCE [LARGE SCALE GENOMIC DNA]</scope>
    <source>
        <strain evidence="2">SYSU2018</strain>
    </source>
</reference>
<sequence length="200" mass="23105">MNNPKPPQLSQSQGSKELNYENKEKEVTLDKVPEKQPETYTEESHLNVGKNDTKQPDEQSVNQEYEHYEADPNQQYGQEYLGEGQYTDQQFDPNQEYDPNYQYDPNTDYQTDQAEYATDSNQQYSTDPNQHYSTDSNPQYAVDPSQQYADPNQTYPVDINQQYAIDPTQQYPADANLPYLDPNQQYAAEASEKLTSGPKQ</sequence>
<feature type="region of interest" description="Disordered" evidence="1">
    <location>
        <begin position="1"/>
        <end position="200"/>
    </location>
</feature>
<name>A0ABD2NBJ0_9CUCU</name>
<dbReference type="AlphaFoldDB" id="A0ABD2NBJ0"/>
<evidence type="ECO:0000313" key="3">
    <source>
        <dbReference type="Proteomes" id="UP001516400"/>
    </source>
</evidence>
<keyword evidence="3" id="KW-1185">Reference proteome</keyword>
<feature type="compositionally biased region" description="Basic and acidic residues" evidence="1">
    <location>
        <begin position="18"/>
        <end position="57"/>
    </location>
</feature>
<proteinExistence type="predicted"/>
<gene>
    <name evidence="2" type="ORF">HHI36_020305</name>
</gene>
<accession>A0ABD2NBJ0</accession>
<protein>
    <submittedName>
        <fullName evidence="2">Uncharacterized protein</fullName>
    </submittedName>
</protein>
<feature type="compositionally biased region" description="Polar residues" evidence="1">
    <location>
        <begin position="103"/>
        <end position="171"/>
    </location>
</feature>
<dbReference type="Proteomes" id="UP001516400">
    <property type="component" value="Unassembled WGS sequence"/>
</dbReference>
<evidence type="ECO:0000313" key="2">
    <source>
        <dbReference type="EMBL" id="KAL3275546.1"/>
    </source>
</evidence>
<comment type="caution">
    <text evidence="2">The sequence shown here is derived from an EMBL/GenBank/DDBJ whole genome shotgun (WGS) entry which is preliminary data.</text>
</comment>
<feature type="compositionally biased region" description="Low complexity" evidence="1">
    <location>
        <begin position="74"/>
        <end position="86"/>
    </location>
</feature>
<evidence type="ECO:0000256" key="1">
    <source>
        <dbReference type="SAM" id="MobiDB-lite"/>
    </source>
</evidence>